<dbReference type="Gene3D" id="1.25.40.20">
    <property type="entry name" value="Ankyrin repeat-containing domain"/>
    <property type="match status" value="4"/>
</dbReference>
<dbReference type="CDD" id="cd14194">
    <property type="entry name" value="STKc_DAPK1"/>
    <property type="match status" value="1"/>
</dbReference>
<dbReference type="SUPFAM" id="SSF56112">
    <property type="entry name" value="Protein kinase-like (PK-like)"/>
    <property type="match status" value="1"/>
</dbReference>
<feature type="repeat" description="ANK" evidence="8">
    <location>
        <begin position="510"/>
        <end position="542"/>
    </location>
</feature>
<feature type="repeat" description="ANK" evidence="8">
    <location>
        <begin position="378"/>
        <end position="410"/>
    </location>
</feature>
<organism evidence="12 13">
    <name type="scientific">Pogona vitticeps</name>
    <name type="common">central bearded dragon</name>
    <dbReference type="NCBI Taxonomy" id="103695"/>
    <lineage>
        <taxon>Eukaryota</taxon>
        <taxon>Metazoa</taxon>
        <taxon>Chordata</taxon>
        <taxon>Craniata</taxon>
        <taxon>Vertebrata</taxon>
        <taxon>Euteleostomi</taxon>
        <taxon>Lepidosauria</taxon>
        <taxon>Squamata</taxon>
        <taxon>Bifurcata</taxon>
        <taxon>Unidentata</taxon>
        <taxon>Episquamata</taxon>
        <taxon>Toxicofera</taxon>
        <taxon>Iguania</taxon>
        <taxon>Acrodonta</taxon>
        <taxon>Agamidae</taxon>
        <taxon>Amphibolurinae</taxon>
        <taxon>Pogona</taxon>
    </lineage>
</organism>
<proteinExistence type="predicted"/>
<evidence type="ECO:0000256" key="7">
    <source>
        <dbReference type="ARBA" id="ARBA00022840"/>
    </source>
</evidence>
<keyword evidence="2" id="KW-0723">Serine/threonine-protein kinase</keyword>
<dbReference type="InterPro" id="IPR020859">
    <property type="entry name" value="ROC"/>
</dbReference>
<dbReference type="PROSITE" id="PS00108">
    <property type="entry name" value="PROTEIN_KINASE_ST"/>
    <property type="match status" value="1"/>
</dbReference>
<dbReference type="Pfam" id="PF12796">
    <property type="entry name" value="Ank_2"/>
    <property type="match status" value="2"/>
</dbReference>
<evidence type="ECO:0000259" key="10">
    <source>
        <dbReference type="PROSITE" id="PS50011"/>
    </source>
</evidence>
<name>A0ABM5FSP0_9SAUR</name>
<evidence type="ECO:0000256" key="9">
    <source>
        <dbReference type="PROSITE-ProRule" id="PRU10141"/>
    </source>
</evidence>
<feature type="repeat" description="ANK" evidence="8">
    <location>
        <begin position="576"/>
        <end position="608"/>
    </location>
</feature>
<keyword evidence="6 13" id="KW-0418">Kinase</keyword>
<dbReference type="GO" id="GO:0016301">
    <property type="term" value="F:kinase activity"/>
    <property type="evidence" value="ECO:0007669"/>
    <property type="project" value="UniProtKB-KW"/>
</dbReference>
<dbReference type="PANTHER" id="PTHR24342">
    <property type="entry name" value="SERINE/THREONINE-PROTEIN KINASE 17"/>
    <property type="match status" value="1"/>
</dbReference>
<evidence type="ECO:0000256" key="4">
    <source>
        <dbReference type="ARBA" id="ARBA00022737"/>
    </source>
</evidence>
<evidence type="ECO:0000256" key="3">
    <source>
        <dbReference type="ARBA" id="ARBA00022679"/>
    </source>
</evidence>
<evidence type="ECO:0000313" key="13">
    <source>
        <dbReference type="RefSeq" id="XP_072848414.1"/>
    </source>
</evidence>
<dbReference type="InterPro" id="IPR036770">
    <property type="entry name" value="Ankyrin_rpt-contain_sf"/>
</dbReference>
<dbReference type="Pfam" id="PF00023">
    <property type="entry name" value="Ank"/>
    <property type="match status" value="1"/>
</dbReference>
<dbReference type="PROSITE" id="PS00107">
    <property type="entry name" value="PROTEIN_KINASE_ATP"/>
    <property type="match status" value="1"/>
</dbReference>
<dbReference type="InterPro" id="IPR000719">
    <property type="entry name" value="Prot_kinase_dom"/>
</dbReference>
<dbReference type="Gene3D" id="1.20.5.460">
    <property type="entry name" value="Single helix bin"/>
    <property type="match status" value="1"/>
</dbReference>
<dbReference type="PROSITE" id="PS50297">
    <property type="entry name" value="ANK_REP_REGION"/>
    <property type="match status" value="7"/>
</dbReference>
<evidence type="ECO:0000256" key="8">
    <source>
        <dbReference type="PROSITE-ProRule" id="PRU00023"/>
    </source>
</evidence>
<evidence type="ECO:0000256" key="1">
    <source>
        <dbReference type="ARBA" id="ARBA00001946"/>
    </source>
</evidence>
<comment type="cofactor">
    <cofactor evidence="1">
        <name>Mg(2+)</name>
        <dbReference type="ChEBI" id="CHEBI:18420"/>
    </cofactor>
</comment>
<dbReference type="RefSeq" id="XP_072848414.1">
    <property type="nucleotide sequence ID" value="XM_072992313.1"/>
</dbReference>
<dbReference type="SMART" id="SM00220">
    <property type="entry name" value="S_TKc"/>
    <property type="match status" value="1"/>
</dbReference>
<protein>
    <submittedName>
        <fullName evidence="13">Death-associated protein kinase 1 isoform X3</fullName>
    </submittedName>
</protein>
<dbReference type="InterPro" id="IPR002110">
    <property type="entry name" value="Ankyrin_rpt"/>
</dbReference>
<feature type="repeat" description="ANK" evidence="8">
    <location>
        <begin position="609"/>
        <end position="641"/>
    </location>
</feature>
<dbReference type="GeneID" id="110085545"/>
<keyword evidence="3" id="KW-0808">Transferase</keyword>
<feature type="domain" description="Protein kinase" evidence="10">
    <location>
        <begin position="13"/>
        <end position="275"/>
    </location>
</feature>
<dbReference type="Pfam" id="PF13637">
    <property type="entry name" value="Ank_4"/>
    <property type="match status" value="1"/>
</dbReference>
<dbReference type="PROSITE" id="PS50011">
    <property type="entry name" value="PROTEIN_KINASE_DOM"/>
    <property type="match status" value="1"/>
</dbReference>
<dbReference type="InterPro" id="IPR017441">
    <property type="entry name" value="Protein_kinase_ATP_BS"/>
</dbReference>
<dbReference type="InterPro" id="IPR008271">
    <property type="entry name" value="Ser/Thr_kinase_AS"/>
</dbReference>
<dbReference type="PRINTS" id="PR01415">
    <property type="entry name" value="ANKYRIN"/>
</dbReference>
<dbReference type="Pfam" id="PF00069">
    <property type="entry name" value="Pkinase"/>
    <property type="match status" value="1"/>
</dbReference>
<reference evidence="12" key="1">
    <citation type="submission" date="2025-05" db="UniProtKB">
        <authorList>
            <consortium name="RefSeq"/>
        </authorList>
    </citation>
    <scope>NUCLEOTIDE SEQUENCE [LARGE SCALE GENOMIC DNA]</scope>
</reference>
<sequence>MTVFRQENLDDHYEIGEELGSGQFAVVRKCREKSTGAQYAAKFIKKRRTKSSRRGVSREDIEREVNILKEIQHPNVITLHDVYESKMDVILILELVAGGELFDFLAEKESLTEEEATEFLKQILNGVNYLHSLQIAHFDLKPENIMLLDRSVPKPRIKIIDFGLAHKIDFSNEFKNIFGTPEFVAPEIVNYEPLGLEADMWSIGVITYILLSGTSPFLGETKQETLANVSAVNYDFEEEFFSNTSGLAKDFIRRLLVKDPKKRMTIQDSLQHPWIKPKDTLQALSRKASAVNMEKFKKFAARRKWKQSVRLISLCQRLSRSFLSRSNMSVARSDDTLDEEDSFVMKAIIHAINDDNVPGLQHLLGSLANYDVNQPNKHGTPPFLIAAGCGNIQMLQLFLKRGARIDIQDKAGSNAIYWASRHGHVEILKFLHGNKCPLDVRDKSGETALHVASRYGHVDVVQYLCSIGSNPNFQDKEEETPLHCAAWHGYYLVTKALCKAGCNVNVRNKEGETPLLTASARGYHDIVECLAEHGADLDATDKDGHIALHLAVRRCQMEVVKMLISHGCSIDFQDRHGNTPLHVACKDGTMPIVIALCEANCNIDITNKYGRTPLHLAANNGILDVVRYLCLNGANVEALTSDGKTAEDLARAEQHEHVASLLTRLKKDAHRTMFIQHLRPTHNLQPRIKLKLFGHSASGKTTLVESLKCGLLRSFFRRRRPRLSSTNSVRFPPSPLSNKPSVSVSITNLYPGCENVSVRSRSMMFEPGLTKGMLEVFVSPSHHSHFSTDDQSTKAIEIQNAYLNGIGDFSVWEFSGNPVYFCCYDYFAANDPTSVHLVLFSLEEPYEIQLNQVIFWLSFLKSLVPVEEPIEPKYCWK</sequence>
<dbReference type="Gene3D" id="1.10.510.10">
    <property type="entry name" value="Transferase(Phosphotransferase) domain 1"/>
    <property type="match status" value="1"/>
</dbReference>
<keyword evidence="5 9" id="KW-0547">Nucleotide-binding</keyword>
<feature type="repeat" description="ANK" evidence="8">
    <location>
        <begin position="543"/>
        <end position="575"/>
    </location>
</feature>
<evidence type="ECO:0000313" key="12">
    <source>
        <dbReference type="Proteomes" id="UP001652642"/>
    </source>
</evidence>
<dbReference type="Gene3D" id="3.30.200.20">
    <property type="entry name" value="Phosphorylase Kinase, domain 1"/>
    <property type="match status" value="1"/>
</dbReference>
<feature type="domain" description="Roc" evidence="11">
    <location>
        <begin position="681"/>
        <end position="877"/>
    </location>
</feature>
<keyword evidence="8" id="KW-0040">ANK repeat</keyword>
<dbReference type="InterPro" id="IPR020676">
    <property type="entry name" value="DAPK1_cat"/>
</dbReference>
<evidence type="ECO:0000259" key="11">
    <source>
        <dbReference type="PROSITE" id="PS51424"/>
    </source>
</evidence>
<dbReference type="PROSITE" id="PS50088">
    <property type="entry name" value="ANK_REPEAT"/>
    <property type="match status" value="7"/>
</dbReference>
<feature type="binding site" evidence="9">
    <location>
        <position position="46"/>
    </location>
    <ligand>
        <name>ATP</name>
        <dbReference type="ChEBI" id="CHEBI:30616"/>
    </ligand>
</feature>
<dbReference type="PROSITE" id="PS51424">
    <property type="entry name" value="ROC"/>
    <property type="match status" value="1"/>
</dbReference>
<keyword evidence="4" id="KW-0677">Repeat</keyword>
<feature type="repeat" description="ANK" evidence="8">
    <location>
        <begin position="477"/>
        <end position="509"/>
    </location>
</feature>
<dbReference type="SMART" id="SM00248">
    <property type="entry name" value="ANK"/>
    <property type="match status" value="10"/>
</dbReference>
<evidence type="ECO:0000256" key="5">
    <source>
        <dbReference type="ARBA" id="ARBA00022741"/>
    </source>
</evidence>
<dbReference type="SUPFAM" id="SSF48403">
    <property type="entry name" value="Ankyrin repeat"/>
    <property type="match status" value="1"/>
</dbReference>
<feature type="repeat" description="ANK" evidence="8">
    <location>
        <begin position="444"/>
        <end position="476"/>
    </location>
</feature>
<dbReference type="PANTHER" id="PTHR24342:SF17">
    <property type="entry name" value="DEATH-ASSOCIATED PROTEIN KINASE 1"/>
    <property type="match status" value="1"/>
</dbReference>
<dbReference type="InterPro" id="IPR011009">
    <property type="entry name" value="Kinase-like_dom_sf"/>
</dbReference>
<reference evidence="13" key="2">
    <citation type="submission" date="2025-08" db="UniProtKB">
        <authorList>
            <consortium name="RefSeq"/>
        </authorList>
    </citation>
    <scope>IDENTIFICATION</scope>
</reference>
<evidence type="ECO:0000256" key="2">
    <source>
        <dbReference type="ARBA" id="ARBA00022527"/>
    </source>
</evidence>
<keyword evidence="12" id="KW-1185">Reference proteome</keyword>
<accession>A0ABM5FSP0</accession>
<keyword evidence="7 9" id="KW-0067">ATP-binding</keyword>
<dbReference type="Proteomes" id="UP001652642">
    <property type="component" value="Chromosome 2"/>
</dbReference>
<evidence type="ECO:0000256" key="6">
    <source>
        <dbReference type="ARBA" id="ARBA00022777"/>
    </source>
</evidence>
<gene>
    <name evidence="13" type="primary">DAPK1</name>
</gene>